<dbReference type="Proteomes" id="UP001597168">
    <property type="component" value="Unassembled WGS sequence"/>
</dbReference>
<comment type="caution">
    <text evidence="1">The sequence shown here is derived from an EMBL/GenBank/DDBJ whole genome shotgun (WGS) entry which is preliminary data.</text>
</comment>
<evidence type="ECO:0000313" key="2">
    <source>
        <dbReference type="Proteomes" id="UP001597168"/>
    </source>
</evidence>
<name>A0ABW3QXD3_9PSEU</name>
<organism evidence="1 2">
    <name type="scientific">Saccharothrix hoggarensis</name>
    <dbReference type="NCBI Taxonomy" id="913853"/>
    <lineage>
        <taxon>Bacteria</taxon>
        <taxon>Bacillati</taxon>
        <taxon>Actinomycetota</taxon>
        <taxon>Actinomycetes</taxon>
        <taxon>Pseudonocardiales</taxon>
        <taxon>Pseudonocardiaceae</taxon>
        <taxon>Saccharothrix</taxon>
    </lineage>
</organism>
<dbReference type="RefSeq" id="WP_380724894.1">
    <property type="nucleotide sequence ID" value="NZ_JBHTLK010000108.1"/>
</dbReference>
<evidence type="ECO:0008006" key="3">
    <source>
        <dbReference type="Google" id="ProtNLM"/>
    </source>
</evidence>
<sequence>MEPMIKVQVPKREWLLRCYSDREDVLSVEVHDGAIEVFLPTGNDSVRLERGQIAAFREALDEAVARAEDDLRAEART</sequence>
<gene>
    <name evidence="1" type="ORF">ACFQ3T_20335</name>
</gene>
<reference evidence="2" key="1">
    <citation type="journal article" date="2019" name="Int. J. Syst. Evol. Microbiol.">
        <title>The Global Catalogue of Microorganisms (GCM) 10K type strain sequencing project: providing services to taxonomists for standard genome sequencing and annotation.</title>
        <authorList>
            <consortium name="The Broad Institute Genomics Platform"/>
            <consortium name="The Broad Institute Genome Sequencing Center for Infectious Disease"/>
            <person name="Wu L."/>
            <person name="Ma J."/>
        </authorList>
    </citation>
    <scope>NUCLEOTIDE SEQUENCE [LARGE SCALE GENOMIC DNA]</scope>
    <source>
        <strain evidence="2">CCUG 60214</strain>
    </source>
</reference>
<dbReference type="EMBL" id="JBHTLK010000108">
    <property type="protein sequence ID" value="MFD1149488.1"/>
    <property type="molecule type" value="Genomic_DNA"/>
</dbReference>
<protein>
    <recommendedName>
        <fullName evidence="3">AbrB/MazE/SpoVT family DNA-binding domain-containing protein</fullName>
    </recommendedName>
</protein>
<evidence type="ECO:0000313" key="1">
    <source>
        <dbReference type="EMBL" id="MFD1149488.1"/>
    </source>
</evidence>
<keyword evidence="2" id="KW-1185">Reference proteome</keyword>
<accession>A0ABW3QXD3</accession>
<proteinExistence type="predicted"/>